<protein>
    <submittedName>
        <fullName evidence="1">Uncharacterized protein</fullName>
    </submittedName>
</protein>
<reference evidence="1" key="2">
    <citation type="submission" date="2023-05" db="EMBL/GenBank/DDBJ databases">
        <authorList>
            <consortium name="Lawrence Berkeley National Laboratory"/>
            <person name="Steindorff A."/>
            <person name="Hensen N."/>
            <person name="Bonometti L."/>
            <person name="Westerberg I."/>
            <person name="Brannstrom I.O."/>
            <person name="Guillou S."/>
            <person name="Cros-Aarteil S."/>
            <person name="Calhoun S."/>
            <person name="Haridas S."/>
            <person name="Kuo A."/>
            <person name="Mondo S."/>
            <person name="Pangilinan J."/>
            <person name="Riley R."/>
            <person name="Labutti K."/>
            <person name="Andreopoulos B."/>
            <person name="Lipzen A."/>
            <person name="Chen C."/>
            <person name="Yanf M."/>
            <person name="Daum C."/>
            <person name="Ng V."/>
            <person name="Clum A."/>
            <person name="Ohm R."/>
            <person name="Martin F."/>
            <person name="Silar P."/>
            <person name="Natvig D."/>
            <person name="Lalanne C."/>
            <person name="Gautier V."/>
            <person name="Ament-Velasquez S.L."/>
            <person name="Kruys A."/>
            <person name="Hutchinson M.I."/>
            <person name="Powell A.J."/>
            <person name="Barry K."/>
            <person name="Miller A.N."/>
            <person name="Grigoriev I.V."/>
            <person name="Debuchy R."/>
            <person name="Gladieux P."/>
            <person name="Thoren M.H."/>
            <person name="Johannesson H."/>
        </authorList>
    </citation>
    <scope>NUCLEOTIDE SEQUENCE</scope>
    <source>
        <strain evidence="1">CBS 141.50</strain>
    </source>
</reference>
<proteinExistence type="predicted"/>
<dbReference type="Gene3D" id="6.10.140.2040">
    <property type="match status" value="1"/>
</dbReference>
<dbReference type="GeneID" id="87819318"/>
<evidence type="ECO:0000313" key="1">
    <source>
        <dbReference type="EMBL" id="KAK4147342.1"/>
    </source>
</evidence>
<dbReference type="AlphaFoldDB" id="A0AAN6V9R5"/>
<dbReference type="RefSeq" id="XP_062640713.1">
    <property type="nucleotide sequence ID" value="XM_062782705.1"/>
</dbReference>
<accession>A0AAN6V9R5</accession>
<name>A0AAN6V9R5_9PEZI</name>
<organism evidence="1 2">
    <name type="scientific">Dichotomopilus funicola</name>
    <dbReference type="NCBI Taxonomy" id="1934379"/>
    <lineage>
        <taxon>Eukaryota</taxon>
        <taxon>Fungi</taxon>
        <taxon>Dikarya</taxon>
        <taxon>Ascomycota</taxon>
        <taxon>Pezizomycotina</taxon>
        <taxon>Sordariomycetes</taxon>
        <taxon>Sordariomycetidae</taxon>
        <taxon>Sordariales</taxon>
        <taxon>Chaetomiaceae</taxon>
        <taxon>Dichotomopilus</taxon>
    </lineage>
</organism>
<gene>
    <name evidence="1" type="ORF">C8A04DRAFT_34070</name>
</gene>
<dbReference type="EMBL" id="MU853556">
    <property type="protein sequence ID" value="KAK4147342.1"/>
    <property type="molecule type" value="Genomic_DNA"/>
</dbReference>
<reference evidence="1" key="1">
    <citation type="journal article" date="2023" name="Mol. Phylogenet. Evol.">
        <title>Genome-scale phylogeny and comparative genomics of the fungal order Sordariales.</title>
        <authorList>
            <person name="Hensen N."/>
            <person name="Bonometti L."/>
            <person name="Westerberg I."/>
            <person name="Brannstrom I.O."/>
            <person name="Guillou S."/>
            <person name="Cros-Aarteil S."/>
            <person name="Calhoun S."/>
            <person name="Haridas S."/>
            <person name="Kuo A."/>
            <person name="Mondo S."/>
            <person name="Pangilinan J."/>
            <person name="Riley R."/>
            <person name="LaButti K."/>
            <person name="Andreopoulos B."/>
            <person name="Lipzen A."/>
            <person name="Chen C."/>
            <person name="Yan M."/>
            <person name="Daum C."/>
            <person name="Ng V."/>
            <person name="Clum A."/>
            <person name="Steindorff A."/>
            <person name="Ohm R.A."/>
            <person name="Martin F."/>
            <person name="Silar P."/>
            <person name="Natvig D.O."/>
            <person name="Lalanne C."/>
            <person name="Gautier V."/>
            <person name="Ament-Velasquez S.L."/>
            <person name="Kruys A."/>
            <person name="Hutchinson M.I."/>
            <person name="Powell A.J."/>
            <person name="Barry K."/>
            <person name="Miller A.N."/>
            <person name="Grigoriev I.V."/>
            <person name="Debuchy R."/>
            <person name="Gladieux P."/>
            <person name="Hiltunen Thoren M."/>
            <person name="Johannesson H."/>
        </authorList>
    </citation>
    <scope>NUCLEOTIDE SEQUENCE</scope>
    <source>
        <strain evidence="1">CBS 141.50</strain>
    </source>
</reference>
<comment type="caution">
    <text evidence="1">The sequence shown here is derived from an EMBL/GenBank/DDBJ whole genome shotgun (WGS) entry which is preliminary data.</text>
</comment>
<sequence length="179" mass="20133">MQIRPEVDVASVVSRIEQTSHHLRRLSLNPYLHQSRLRRTRSLLPPLLTSPGRPSRADLIQRSILLSRTSFVSRSLARNLAAIRLSRSLAQRPSVEDLVERCVLPAECLPSPSGNGAAVAPALVARKRAVEKERVKDKLRGWVGSVWKGEVGKRQERAGLGRVRRLTQFWERVGKGERV</sequence>
<evidence type="ECO:0000313" key="2">
    <source>
        <dbReference type="Proteomes" id="UP001302676"/>
    </source>
</evidence>
<dbReference type="Proteomes" id="UP001302676">
    <property type="component" value="Unassembled WGS sequence"/>
</dbReference>
<keyword evidence="2" id="KW-1185">Reference proteome</keyword>